<dbReference type="SUPFAM" id="SSF47396">
    <property type="entry name" value="Transcription factor IIA (TFIIA), alpha-helical domain"/>
    <property type="match status" value="1"/>
</dbReference>
<dbReference type="Gene3D" id="1.10.287.100">
    <property type="match status" value="1"/>
</dbReference>
<dbReference type="GO" id="GO:0006367">
    <property type="term" value="P:transcription initiation at RNA polymerase II promoter"/>
    <property type="evidence" value="ECO:0007669"/>
    <property type="project" value="InterPro"/>
</dbReference>
<dbReference type="Proteomes" id="UP000472267">
    <property type="component" value="Chromosome 13"/>
</dbReference>
<keyword evidence="2" id="KW-1185">Reference proteome</keyword>
<protein>
    <submittedName>
        <fullName evidence="1">Uncharacterized protein</fullName>
    </submittedName>
</protein>
<name>A0A672JGG9_SALFA</name>
<dbReference type="GO" id="GO:0005672">
    <property type="term" value="C:transcription factor TFIIA complex"/>
    <property type="evidence" value="ECO:0007669"/>
    <property type="project" value="InterPro"/>
</dbReference>
<dbReference type="Ensembl" id="ENSSFAT00005053989.1">
    <property type="protein sequence ID" value="ENSSFAP00005052329.1"/>
    <property type="gene ID" value="ENSSFAG00005025068.1"/>
</dbReference>
<reference evidence="1" key="1">
    <citation type="submission" date="2019-06" db="EMBL/GenBank/DDBJ databases">
        <authorList>
            <consortium name="Wellcome Sanger Institute Data Sharing"/>
        </authorList>
    </citation>
    <scope>NUCLEOTIDE SEQUENCE [LARGE SCALE GENOMIC DNA]</scope>
</reference>
<dbReference type="InParanoid" id="A0A672JGG9"/>
<evidence type="ECO:0000313" key="1">
    <source>
        <dbReference type="Ensembl" id="ENSSFAP00005052329.1"/>
    </source>
</evidence>
<dbReference type="AlphaFoldDB" id="A0A672JGG9"/>
<evidence type="ECO:0000313" key="2">
    <source>
        <dbReference type="Proteomes" id="UP000472267"/>
    </source>
</evidence>
<accession>A0A672JGG9</accession>
<reference evidence="1" key="3">
    <citation type="submission" date="2025-09" db="UniProtKB">
        <authorList>
            <consortium name="Ensembl"/>
        </authorList>
    </citation>
    <scope>IDENTIFICATION</scope>
</reference>
<proteinExistence type="predicted"/>
<organism evidence="1 2">
    <name type="scientific">Salarias fasciatus</name>
    <name type="common">Jewelled blenny</name>
    <name type="synonym">Blennius fasciatus</name>
    <dbReference type="NCBI Taxonomy" id="181472"/>
    <lineage>
        <taxon>Eukaryota</taxon>
        <taxon>Metazoa</taxon>
        <taxon>Chordata</taxon>
        <taxon>Craniata</taxon>
        <taxon>Vertebrata</taxon>
        <taxon>Euteleostomi</taxon>
        <taxon>Actinopterygii</taxon>
        <taxon>Neopterygii</taxon>
        <taxon>Teleostei</taxon>
        <taxon>Neoteleostei</taxon>
        <taxon>Acanthomorphata</taxon>
        <taxon>Ovalentaria</taxon>
        <taxon>Blenniimorphae</taxon>
        <taxon>Blenniiformes</taxon>
        <taxon>Blennioidei</taxon>
        <taxon>Blenniidae</taxon>
        <taxon>Salariinae</taxon>
        <taxon>Salarias</taxon>
    </lineage>
</organism>
<sequence length="72" mass="8427">MCNEHSFEEKCFVILISEIFTSAKLYLSIIDDVIDNMRELFFDEGLEDRVLDDLKHNMTGIKMFHHPCGMSL</sequence>
<reference evidence="1" key="2">
    <citation type="submission" date="2025-08" db="UniProtKB">
        <authorList>
            <consortium name="Ensembl"/>
        </authorList>
    </citation>
    <scope>IDENTIFICATION</scope>
</reference>